<proteinExistence type="predicted"/>
<sequence>MVTEQHFFVGWNVVEAIVMPHRGRHPRRVNAEHGFSDIQAVETIRDQINADRGDDNPQRVYLLTPV</sequence>
<dbReference type="AlphaFoldDB" id="A0A2X3F3A5"/>
<evidence type="ECO:0000313" key="2">
    <source>
        <dbReference type="Proteomes" id="UP000251721"/>
    </source>
</evidence>
<accession>A0A2X3F3A5</accession>
<gene>
    <name evidence="1" type="ORF">NCTC13465_00890</name>
</gene>
<dbReference type="Proteomes" id="UP000251721">
    <property type="component" value="Unassembled WGS sequence"/>
</dbReference>
<name>A0A2X3F3A5_KLEPN</name>
<organism evidence="1 2">
    <name type="scientific">Klebsiella pneumoniae</name>
    <dbReference type="NCBI Taxonomy" id="573"/>
    <lineage>
        <taxon>Bacteria</taxon>
        <taxon>Pseudomonadati</taxon>
        <taxon>Pseudomonadota</taxon>
        <taxon>Gammaproteobacteria</taxon>
        <taxon>Enterobacterales</taxon>
        <taxon>Enterobacteriaceae</taxon>
        <taxon>Klebsiella/Raoultella group</taxon>
        <taxon>Klebsiella</taxon>
        <taxon>Klebsiella pneumoniae complex</taxon>
    </lineage>
</organism>
<evidence type="ECO:0000313" key="1">
    <source>
        <dbReference type="EMBL" id="SQC41647.1"/>
    </source>
</evidence>
<dbReference type="EMBL" id="UAWQ01000006">
    <property type="protein sequence ID" value="SQC41647.1"/>
    <property type="molecule type" value="Genomic_DNA"/>
</dbReference>
<reference evidence="1 2" key="1">
    <citation type="submission" date="2018-06" db="EMBL/GenBank/DDBJ databases">
        <authorList>
            <consortium name="Pathogen Informatics"/>
            <person name="Doyle S."/>
        </authorList>
    </citation>
    <scope>NUCLEOTIDE SEQUENCE [LARGE SCALE GENOMIC DNA]</scope>
    <source>
        <strain evidence="1 2">NCTC13465</strain>
    </source>
</reference>
<protein>
    <submittedName>
        <fullName evidence="1">Uncharacterized protein</fullName>
    </submittedName>
</protein>